<dbReference type="AlphaFoldDB" id="G2QAS1"/>
<dbReference type="HOGENOM" id="CLU_029957_0_0_1"/>
<feature type="transmembrane region" description="Helical" evidence="2">
    <location>
        <begin position="255"/>
        <end position="278"/>
    </location>
</feature>
<reference evidence="4 5" key="1">
    <citation type="journal article" date="2011" name="Nat. Biotechnol.">
        <title>Comparative genomic analysis of the thermophilic biomass-degrading fungi Myceliophthora thermophila and Thielavia terrestris.</title>
        <authorList>
            <person name="Berka R.M."/>
            <person name="Grigoriev I.V."/>
            <person name="Otillar R."/>
            <person name="Salamov A."/>
            <person name="Grimwood J."/>
            <person name="Reid I."/>
            <person name="Ishmael N."/>
            <person name="John T."/>
            <person name="Darmond C."/>
            <person name="Moisan M.-C."/>
            <person name="Henrissat B."/>
            <person name="Coutinho P.M."/>
            <person name="Lombard V."/>
            <person name="Natvig D.O."/>
            <person name="Lindquist E."/>
            <person name="Schmutz J."/>
            <person name="Lucas S."/>
            <person name="Harris P."/>
            <person name="Powlowski J."/>
            <person name="Bellemare A."/>
            <person name="Taylor D."/>
            <person name="Butler G."/>
            <person name="de Vries R.P."/>
            <person name="Allijn I.E."/>
            <person name="van den Brink J."/>
            <person name="Ushinsky S."/>
            <person name="Storms R."/>
            <person name="Powell A.J."/>
            <person name="Paulsen I.T."/>
            <person name="Elbourne L.D.H."/>
            <person name="Baker S.E."/>
            <person name="Magnuson J."/>
            <person name="LaBoissiere S."/>
            <person name="Clutterbuck A.J."/>
            <person name="Martinez D."/>
            <person name="Wogulis M."/>
            <person name="de Leon A.L."/>
            <person name="Rey M.W."/>
            <person name="Tsang A."/>
        </authorList>
    </citation>
    <scope>NUCLEOTIDE SEQUENCE [LARGE SCALE GENOMIC DNA]</scope>
    <source>
        <strain evidence="5">ATCC 42464 / BCRC 31852 / DSM 1799</strain>
    </source>
</reference>
<evidence type="ECO:0000313" key="4">
    <source>
        <dbReference type="EMBL" id="AEO55913.1"/>
    </source>
</evidence>
<sequence>MAALIRSLPAFGWLLAAVAGAATTEHERFAAVETGAVLAPRLYHMGPASPLEKREDGCREGWHPCNDIGPPGENACCPNDQYCIVNPSDTTTAGCCSIGARCRGSPCDPTAYQCNKTTTITAQGTPSVSLIPACCGRVCTGTSEFQCPTSLGGGCCKYGSRCGRDKQCIFTLTEPSPTPTPSTSIDPALIPPPPGCETGQTSCPASLGGGCCPATQSCTLITGKAHCADNPPEPTGSGVSVVDGADGGLSPGATAGVAVGVVVGAGAILGLAASWWCARRRRKGGGMSEATGSAPASRPTGVVGRIVGGSGGAGSAGREISDVTSDVASRSGRFGGGGGGGGLVQDYFGPAPAVGPYSETHTSSPVTTPGLDRGGVPLQPHEPGDIAVPVEIDSRLKGAEGPPAGLAITPRANAPHESEDVQEHYELYGSEVGQISPTLPSPYGEGVPSPHERPS</sequence>
<dbReference type="InParanoid" id="G2QAS1"/>
<dbReference type="EMBL" id="CP003003">
    <property type="protein sequence ID" value="AEO55913.1"/>
    <property type="molecule type" value="Genomic_DNA"/>
</dbReference>
<dbReference type="RefSeq" id="XP_003661158.1">
    <property type="nucleotide sequence ID" value="XM_003661110.1"/>
</dbReference>
<keyword evidence="2" id="KW-1133">Transmembrane helix</keyword>
<dbReference type="Proteomes" id="UP000007322">
    <property type="component" value="Chromosome 2"/>
</dbReference>
<evidence type="ECO:0000256" key="2">
    <source>
        <dbReference type="SAM" id="Phobius"/>
    </source>
</evidence>
<evidence type="ECO:0000256" key="1">
    <source>
        <dbReference type="SAM" id="MobiDB-lite"/>
    </source>
</evidence>
<dbReference type="OMA" id="LMPRFFI"/>
<feature type="region of interest" description="Disordered" evidence="1">
    <location>
        <begin position="284"/>
        <end position="303"/>
    </location>
</feature>
<dbReference type="eggNOG" id="ENOG502RJED">
    <property type="taxonomic scope" value="Eukaryota"/>
</dbReference>
<dbReference type="VEuPathDB" id="FungiDB:MYCTH_2077114"/>
<feature type="region of interest" description="Disordered" evidence="1">
    <location>
        <begin position="396"/>
        <end position="455"/>
    </location>
</feature>
<keyword evidence="2" id="KW-0812">Transmembrane</keyword>
<evidence type="ECO:0000313" key="5">
    <source>
        <dbReference type="Proteomes" id="UP000007322"/>
    </source>
</evidence>
<accession>G2QAS1</accession>
<protein>
    <submittedName>
        <fullName evidence="4">Uncharacterized protein</fullName>
    </submittedName>
</protein>
<organism evidence="4 5">
    <name type="scientific">Thermothelomyces thermophilus (strain ATCC 42464 / BCRC 31852 / DSM 1799)</name>
    <name type="common">Sporotrichum thermophile</name>
    <dbReference type="NCBI Taxonomy" id="573729"/>
    <lineage>
        <taxon>Eukaryota</taxon>
        <taxon>Fungi</taxon>
        <taxon>Dikarya</taxon>
        <taxon>Ascomycota</taxon>
        <taxon>Pezizomycotina</taxon>
        <taxon>Sordariomycetes</taxon>
        <taxon>Sordariomycetidae</taxon>
        <taxon>Sordariales</taxon>
        <taxon>Chaetomiaceae</taxon>
        <taxon>Thermothelomyces</taxon>
    </lineage>
</organism>
<feature type="compositionally biased region" description="Basic and acidic residues" evidence="1">
    <location>
        <begin position="414"/>
        <end position="426"/>
    </location>
</feature>
<feature type="chain" id="PRO_5003436136" evidence="3">
    <location>
        <begin position="24"/>
        <end position="455"/>
    </location>
</feature>
<name>G2QAS1_THET4</name>
<gene>
    <name evidence="4" type="ORF">MYCTH_2077114</name>
</gene>
<evidence type="ECO:0000256" key="3">
    <source>
        <dbReference type="SAM" id="SignalP"/>
    </source>
</evidence>
<feature type="region of interest" description="Disordered" evidence="1">
    <location>
        <begin position="354"/>
        <end position="381"/>
    </location>
</feature>
<keyword evidence="2" id="KW-0472">Membrane</keyword>
<proteinExistence type="predicted"/>
<dbReference type="GeneID" id="11511837"/>
<keyword evidence="3" id="KW-0732">Signal</keyword>
<dbReference type="OrthoDB" id="4499262at2759"/>
<feature type="signal peptide" evidence="3">
    <location>
        <begin position="1"/>
        <end position="23"/>
    </location>
</feature>
<dbReference type="KEGG" id="mtm:MYCTH_2077114"/>
<keyword evidence="5" id="KW-1185">Reference proteome</keyword>